<keyword evidence="2" id="KW-1185">Reference proteome</keyword>
<organism evidence="1 2">
    <name type="scientific">Albugo candida</name>
    <dbReference type="NCBI Taxonomy" id="65357"/>
    <lineage>
        <taxon>Eukaryota</taxon>
        <taxon>Sar</taxon>
        <taxon>Stramenopiles</taxon>
        <taxon>Oomycota</taxon>
        <taxon>Peronosporomycetes</taxon>
        <taxon>Albuginales</taxon>
        <taxon>Albuginaceae</taxon>
        <taxon>Albugo</taxon>
    </lineage>
</organism>
<dbReference type="EMBL" id="CAIX01001446">
    <property type="protein sequence ID" value="CCI11648.1"/>
    <property type="molecule type" value="Genomic_DNA"/>
</dbReference>
<dbReference type="Proteomes" id="UP000053237">
    <property type="component" value="Unassembled WGS sequence"/>
</dbReference>
<protein>
    <submittedName>
        <fullName evidence="1">Uncharacterized protein</fullName>
    </submittedName>
</protein>
<evidence type="ECO:0000313" key="1">
    <source>
        <dbReference type="EMBL" id="CCI11648.1"/>
    </source>
</evidence>
<accession>A0A024FWT8</accession>
<gene>
    <name evidence="1" type="ORF">BN9_132540</name>
</gene>
<evidence type="ECO:0000313" key="2">
    <source>
        <dbReference type="Proteomes" id="UP000053237"/>
    </source>
</evidence>
<proteinExistence type="predicted"/>
<dbReference type="InParanoid" id="A0A024FWT8"/>
<name>A0A024FWT8_9STRA</name>
<reference evidence="1 2" key="1">
    <citation type="submission" date="2012-05" db="EMBL/GenBank/DDBJ databases">
        <title>Recombination and specialization in a pathogen metapopulation.</title>
        <authorList>
            <person name="Gardiner A."/>
            <person name="Kemen E."/>
            <person name="Schultz-Larsen T."/>
            <person name="MacLean D."/>
            <person name="Van Oosterhout C."/>
            <person name="Jones J.D.G."/>
        </authorList>
    </citation>
    <scope>NUCLEOTIDE SEQUENCE [LARGE SCALE GENOMIC DNA]</scope>
    <source>
        <strain evidence="1 2">Ac Nc2</strain>
    </source>
</reference>
<comment type="caution">
    <text evidence="1">The sequence shown here is derived from an EMBL/GenBank/DDBJ whole genome shotgun (WGS) entry which is preliminary data.</text>
</comment>
<dbReference type="AlphaFoldDB" id="A0A024FWT8"/>
<sequence>MKREDLLSLPTFISKSSVDAFFAKYNFALASCWRKMNKMQQVEDMDGCAIPI</sequence>